<dbReference type="PANTHER" id="PTHR44520">
    <property type="entry name" value="RESPONSE REGULATOR RCP1-RELATED"/>
    <property type="match status" value="1"/>
</dbReference>
<evidence type="ECO:0000313" key="6">
    <source>
        <dbReference type="Proteomes" id="UP000294902"/>
    </source>
</evidence>
<dbReference type="InterPro" id="IPR052893">
    <property type="entry name" value="TCS_response_regulator"/>
</dbReference>
<dbReference type="PROSITE" id="PS50110">
    <property type="entry name" value="RESPONSE_REGULATORY"/>
    <property type="match status" value="1"/>
</dbReference>
<dbReference type="RefSeq" id="WP_132253266.1">
    <property type="nucleotide sequence ID" value="NZ_SMAL01000008.1"/>
</dbReference>
<evidence type="ECO:0000313" key="5">
    <source>
        <dbReference type="EMBL" id="TCT13848.1"/>
    </source>
</evidence>
<gene>
    <name evidence="5" type="ORF">EDC18_10885</name>
</gene>
<dbReference type="EMBL" id="SMAL01000008">
    <property type="protein sequence ID" value="TCT13848.1"/>
    <property type="molecule type" value="Genomic_DNA"/>
</dbReference>
<dbReference type="InterPro" id="IPR001789">
    <property type="entry name" value="Sig_transdc_resp-reg_receiver"/>
</dbReference>
<dbReference type="Proteomes" id="UP000294902">
    <property type="component" value="Unassembled WGS sequence"/>
</dbReference>
<evidence type="ECO:0000259" key="4">
    <source>
        <dbReference type="PROSITE" id="PS50110"/>
    </source>
</evidence>
<evidence type="ECO:0000256" key="3">
    <source>
        <dbReference type="PROSITE-ProRule" id="PRU00169"/>
    </source>
</evidence>
<reference evidence="5 6" key="1">
    <citation type="submission" date="2019-03" db="EMBL/GenBank/DDBJ databases">
        <title>Genomic Encyclopedia of Type Strains, Phase IV (KMG-IV): sequencing the most valuable type-strain genomes for metagenomic binning, comparative biology and taxonomic classification.</title>
        <authorList>
            <person name="Goeker M."/>
        </authorList>
    </citation>
    <scope>NUCLEOTIDE SEQUENCE [LARGE SCALE GENOMIC DNA]</scope>
    <source>
        <strain evidence="5 6">DSM 24629</strain>
    </source>
</reference>
<evidence type="ECO:0000256" key="1">
    <source>
        <dbReference type="ARBA" id="ARBA00018672"/>
    </source>
</evidence>
<dbReference type="OrthoDB" id="9808843at2"/>
<sequence length="145" mass="16854">MLYVQYKDILIADDDPDDRLMIKECFEEVGVPNPLVLVEDGEELVEYLYSRESRKDLPALIVVDLNMPKKNGFEAINEISKSERLTHIPIAIFSTSKSESDKKKAFELGVKYYFPKPNSFDEMKKVLRELKKLYRGYRVILNGTK</sequence>
<comment type="function">
    <text evidence="2">May play the central regulatory role in sporulation. It may be an element of the effector pathway responsible for the activation of sporulation genes in response to nutritional stress. Spo0A may act in concert with spo0H (a sigma factor) to control the expression of some genes that are critical to the sporulation process.</text>
</comment>
<feature type="domain" description="Response regulatory" evidence="4">
    <location>
        <begin position="8"/>
        <end position="131"/>
    </location>
</feature>
<feature type="modified residue" description="4-aspartylphosphate" evidence="3">
    <location>
        <position position="64"/>
    </location>
</feature>
<dbReference type="SMART" id="SM00448">
    <property type="entry name" value="REC"/>
    <property type="match status" value="1"/>
</dbReference>
<accession>A0A4R3MIA6</accession>
<dbReference type="SUPFAM" id="SSF52172">
    <property type="entry name" value="CheY-like"/>
    <property type="match status" value="1"/>
</dbReference>
<organism evidence="5 6">
    <name type="scientific">Natranaerovirga pectinivora</name>
    <dbReference type="NCBI Taxonomy" id="682400"/>
    <lineage>
        <taxon>Bacteria</taxon>
        <taxon>Bacillati</taxon>
        <taxon>Bacillota</taxon>
        <taxon>Clostridia</taxon>
        <taxon>Lachnospirales</taxon>
        <taxon>Natranaerovirgaceae</taxon>
        <taxon>Natranaerovirga</taxon>
    </lineage>
</organism>
<protein>
    <recommendedName>
        <fullName evidence="1">Stage 0 sporulation protein A homolog</fullName>
    </recommendedName>
</protein>
<dbReference type="GO" id="GO:0000160">
    <property type="term" value="P:phosphorelay signal transduction system"/>
    <property type="evidence" value="ECO:0007669"/>
    <property type="project" value="InterPro"/>
</dbReference>
<dbReference type="Gene3D" id="3.40.50.2300">
    <property type="match status" value="1"/>
</dbReference>
<keyword evidence="6" id="KW-1185">Reference proteome</keyword>
<evidence type="ECO:0000256" key="2">
    <source>
        <dbReference type="ARBA" id="ARBA00024867"/>
    </source>
</evidence>
<proteinExistence type="predicted"/>
<name>A0A4R3MIA6_9FIRM</name>
<keyword evidence="3" id="KW-0597">Phosphoprotein</keyword>
<dbReference type="AlphaFoldDB" id="A0A4R3MIA6"/>
<dbReference type="CDD" id="cd17557">
    <property type="entry name" value="REC_Rcp-like"/>
    <property type="match status" value="1"/>
</dbReference>
<dbReference type="Pfam" id="PF00072">
    <property type="entry name" value="Response_reg"/>
    <property type="match status" value="1"/>
</dbReference>
<dbReference type="InterPro" id="IPR011006">
    <property type="entry name" value="CheY-like_superfamily"/>
</dbReference>
<comment type="caution">
    <text evidence="5">The sequence shown here is derived from an EMBL/GenBank/DDBJ whole genome shotgun (WGS) entry which is preliminary data.</text>
</comment>